<dbReference type="EMBL" id="JABAFY010000050">
    <property type="protein sequence ID" value="NME52925.1"/>
    <property type="molecule type" value="Genomic_DNA"/>
</dbReference>
<feature type="domain" description="Methyltransferase type 11" evidence="1">
    <location>
        <begin position="70"/>
        <end position="164"/>
    </location>
</feature>
<dbReference type="RefSeq" id="WP_168936226.1">
    <property type="nucleotide sequence ID" value="NZ_JABAFY010000050.1"/>
</dbReference>
<evidence type="ECO:0000313" key="3">
    <source>
        <dbReference type="Proteomes" id="UP000522333"/>
    </source>
</evidence>
<dbReference type="InterPro" id="IPR013216">
    <property type="entry name" value="Methyltransf_11"/>
</dbReference>
<keyword evidence="2" id="KW-0808">Transferase</keyword>
<evidence type="ECO:0000313" key="2">
    <source>
        <dbReference type="EMBL" id="NME52925.1"/>
    </source>
</evidence>
<gene>
    <name evidence="2" type="ORF">HF854_10450</name>
</gene>
<accession>A0A848CEB1</accession>
<dbReference type="InterPro" id="IPR029063">
    <property type="entry name" value="SAM-dependent_MTases_sf"/>
</dbReference>
<sequence length="259" mass="28773">MMEQTTGIPGDAVKARPGLDGRIRRYWTRRSDAFGQVRREELQSDKSSLWRAEILPWLPRREDGTALRILDLGTGAGFFAILLAQAGCEVTGVDLSEGMLAQAAALADEAGCTVDWRCMSATELDFGDSSFDGVLARNLTWTLTDPEAVYAEWLRVLRPGGVLLNFDADYGAVDFTRLADEKGQHAHADVDSALLQEGEDIRRSLPLSRRERPQWDMEALARAGFVRCSCDTGLSGRIFVRRDATYNPVPMFALRAYRP</sequence>
<dbReference type="GO" id="GO:0008757">
    <property type="term" value="F:S-adenosylmethionine-dependent methyltransferase activity"/>
    <property type="evidence" value="ECO:0007669"/>
    <property type="project" value="InterPro"/>
</dbReference>
<evidence type="ECO:0000259" key="1">
    <source>
        <dbReference type="Pfam" id="PF08241"/>
    </source>
</evidence>
<dbReference type="CDD" id="cd02440">
    <property type="entry name" value="AdoMet_MTases"/>
    <property type="match status" value="1"/>
</dbReference>
<protein>
    <submittedName>
        <fullName evidence="2">Class I SAM-dependent methyltransferase</fullName>
    </submittedName>
</protein>
<dbReference type="Pfam" id="PF08241">
    <property type="entry name" value="Methyltransf_11"/>
    <property type="match status" value="1"/>
</dbReference>
<dbReference type="Gene3D" id="3.40.50.150">
    <property type="entry name" value="Vaccinia Virus protein VP39"/>
    <property type="match status" value="1"/>
</dbReference>
<name>A0A848CEB1_9BACT</name>
<reference evidence="2 3" key="1">
    <citation type="submission" date="2020-04" db="EMBL/GenBank/DDBJ databases">
        <authorList>
            <person name="Hitch T.C.A."/>
            <person name="Wylensek D."/>
            <person name="Clavel T."/>
        </authorList>
    </citation>
    <scope>NUCLEOTIDE SEQUENCE [LARGE SCALE GENOMIC DNA]</scope>
    <source>
        <strain evidence="2 3">PG-251-APC-1</strain>
    </source>
</reference>
<dbReference type="PANTHER" id="PTHR43591">
    <property type="entry name" value="METHYLTRANSFERASE"/>
    <property type="match status" value="1"/>
</dbReference>
<dbReference type="GO" id="GO:0032259">
    <property type="term" value="P:methylation"/>
    <property type="evidence" value="ECO:0007669"/>
    <property type="project" value="UniProtKB-KW"/>
</dbReference>
<dbReference type="SUPFAM" id="SSF53335">
    <property type="entry name" value="S-adenosyl-L-methionine-dependent methyltransferases"/>
    <property type="match status" value="1"/>
</dbReference>
<proteinExistence type="predicted"/>
<dbReference type="Proteomes" id="UP000522333">
    <property type="component" value="Unassembled WGS sequence"/>
</dbReference>
<organism evidence="2 3">
    <name type="scientific">Desulfovibrio piger</name>
    <dbReference type="NCBI Taxonomy" id="901"/>
    <lineage>
        <taxon>Bacteria</taxon>
        <taxon>Pseudomonadati</taxon>
        <taxon>Thermodesulfobacteriota</taxon>
        <taxon>Desulfovibrionia</taxon>
        <taxon>Desulfovibrionales</taxon>
        <taxon>Desulfovibrionaceae</taxon>
        <taxon>Desulfovibrio</taxon>
    </lineage>
</organism>
<keyword evidence="2" id="KW-0489">Methyltransferase</keyword>
<dbReference type="PANTHER" id="PTHR43591:SF24">
    <property type="entry name" value="2-METHOXY-6-POLYPRENYL-1,4-BENZOQUINOL METHYLASE, MITOCHONDRIAL"/>
    <property type="match status" value="1"/>
</dbReference>
<comment type="caution">
    <text evidence="2">The sequence shown here is derived from an EMBL/GenBank/DDBJ whole genome shotgun (WGS) entry which is preliminary data.</text>
</comment>
<dbReference type="AlphaFoldDB" id="A0A848CEB1"/>